<feature type="domain" description="Xylose isomerase-like TIM barrel" evidence="1">
    <location>
        <begin position="72"/>
        <end position="297"/>
    </location>
</feature>
<dbReference type="RefSeq" id="WP_232102584.1">
    <property type="nucleotide sequence ID" value="NZ_CP037920.1"/>
</dbReference>
<accession>A0A517W0C1</accession>
<dbReference type="AlphaFoldDB" id="A0A517W0C1"/>
<evidence type="ECO:0000313" key="3">
    <source>
        <dbReference type="Proteomes" id="UP000318704"/>
    </source>
</evidence>
<dbReference type="KEGG" id="gaw:V144x_42080"/>
<dbReference type="SUPFAM" id="SSF51658">
    <property type="entry name" value="Xylose isomerase-like"/>
    <property type="match status" value="1"/>
</dbReference>
<dbReference type="InterPro" id="IPR013022">
    <property type="entry name" value="Xyl_isomerase-like_TIM-brl"/>
</dbReference>
<dbReference type="InterPro" id="IPR050312">
    <property type="entry name" value="IolE/XylAMocC-like"/>
</dbReference>
<dbReference type="InterPro" id="IPR036237">
    <property type="entry name" value="Xyl_isomerase-like_sf"/>
</dbReference>
<dbReference type="Gene3D" id="3.20.20.150">
    <property type="entry name" value="Divalent-metal-dependent TIM barrel enzymes"/>
    <property type="match status" value="1"/>
</dbReference>
<dbReference type="Pfam" id="PF01261">
    <property type="entry name" value="AP_endonuc_2"/>
    <property type="match status" value="1"/>
</dbReference>
<keyword evidence="2" id="KW-0413">Isomerase</keyword>
<sequence>MSFKQLNKPNAPRIGTAKMNRITRREFLYSTSAATAGLTGINWLEAGKSARPELTLGFSLYGMPHLKTEQAIQAVAEIGYDSVELCLMDQWDATPLKLNTKRRQEVSKKLDDTGLKLTSLMEHCSLPGSKTSQQKVLERLKRAAELGHTLKPVHSPLIETTAGNGKWEALKNEMRDNLGAWAKIAESTKTVIAVKPHRGGVVDRPEQGVWLVQQINSPWIRLNYDYSHFTHRNISLADSMRTMMPFTSLIQVKDTIKKDKKVHFVLPGESGEIDYSKLLKLAVQAGYQGDICCEVSSMVFKQKGYEPIVAAKTCYQNLAPAFDKAGISRG</sequence>
<name>A0A517W0C1_9PLAN</name>
<gene>
    <name evidence="2" type="ORF">V144x_42080</name>
</gene>
<protein>
    <submittedName>
        <fullName evidence="2">Xylose isomerase-like TIM barrel</fullName>
    </submittedName>
</protein>
<organism evidence="2 3">
    <name type="scientific">Gimesia aquarii</name>
    <dbReference type="NCBI Taxonomy" id="2527964"/>
    <lineage>
        <taxon>Bacteria</taxon>
        <taxon>Pseudomonadati</taxon>
        <taxon>Planctomycetota</taxon>
        <taxon>Planctomycetia</taxon>
        <taxon>Planctomycetales</taxon>
        <taxon>Planctomycetaceae</taxon>
        <taxon>Gimesia</taxon>
    </lineage>
</organism>
<evidence type="ECO:0000313" key="2">
    <source>
        <dbReference type="EMBL" id="QDT98701.1"/>
    </source>
</evidence>
<dbReference type="EMBL" id="CP037920">
    <property type="protein sequence ID" value="QDT98701.1"/>
    <property type="molecule type" value="Genomic_DNA"/>
</dbReference>
<dbReference type="Proteomes" id="UP000318704">
    <property type="component" value="Chromosome"/>
</dbReference>
<evidence type="ECO:0000259" key="1">
    <source>
        <dbReference type="Pfam" id="PF01261"/>
    </source>
</evidence>
<reference evidence="2 3" key="1">
    <citation type="submission" date="2019-03" db="EMBL/GenBank/DDBJ databases">
        <title>Deep-cultivation of Planctomycetes and their phenomic and genomic characterization uncovers novel biology.</title>
        <authorList>
            <person name="Wiegand S."/>
            <person name="Jogler M."/>
            <person name="Boedeker C."/>
            <person name="Pinto D."/>
            <person name="Vollmers J."/>
            <person name="Rivas-Marin E."/>
            <person name="Kohn T."/>
            <person name="Peeters S.H."/>
            <person name="Heuer A."/>
            <person name="Rast P."/>
            <person name="Oberbeckmann S."/>
            <person name="Bunk B."/>
            <person name="Jeske O."/>
            <person name="Meyerdierks A."/>
            <person name="Storesund J.E."/>
            <person name="Kallscheuer N."/>
            <person name="Luecker S."/>
            <person name="Lage O.M."/>
            <person name="Pohl T."/>
            <person name="Merkel B.J."/>
            <person name="Hornburger P."/>
            <person name="Mueller R.-W."/>
            <person name="Bruemmer F."/>
            <person name="Labrenz M."/>
            <person name="Spormann A.M."/>
            <person name="Op den Camp H."/>
            <person name="Overmann J."/>
            <person name="Amann R."/>
            <person name="Jetten M.S.M."/>
            <person name="Mascher T."/>
            <person name="Medema M.H."/>
            <person name="Devos D.P."/>
            <person name="Kaster A.-K."/>
            <person name="Ovreas L."/>
            <person name="Rohde M."/>
            <person name="Galperin M.Y."/>
            <person name="Jogler C."/>
        </authorList>
    </citation>
    <scope>NUCLEOTIDE SEQUENCE [LARGE SCALE GENOMIC DNA]</scope>
    <source>
        <strain evidence="2 3">V144</strain>
    </source>
</reference>
<dbReference type="GO" id="GO:0016853">
    <property type="term" value="F:isomerase activity"/>
    <property type="evidence" value="ECO:0007669"/>
    <property type="project" value="UniProtKB-KW"/>
</dbReference>
<proteinExistence type="predicted"/>
<dbReference type="PANTHER" id="PTHR12110">
    <property type="entry name" value="HYDROXYPYRUVATE ISOMERASE"/>
    <property type="match status" value="1"/>
</dbReference>